<proteinExistence type="predicted"/>
<protein>
    <submittedName>
        <fullName evidence="1">Uncharacterized protein</fullName>
    </submittedName>
</protein>
<reference evidence="1" key="1">
    <citation type="submission" date="2021-05" db="EMBL/GenBank/DDBJ databases">
        <authorList>
            <person name="Alioto T."/>
            <person name="Alioto T."/>
            <person name="Gomez Garrido J."/>
        </authorList>
    </citation>
    <scope>NUCLEOTIDE SEQUENCE</scope>
</reference>
<organism evidence="1">
    <name type="scientific">Cacopsylla melanoneura</name>
    <dbReference type="NCBI Taxonomy" id="428564"/>
    <lineage>
        <taxon>Eukaryota</taxon>
        <taxon>Metazoa</taxon>
        <taxon>Ecdysozoa</taxon>
        <taxon>Arthropoda</taxon>
        <taxon>Hexapoda</taxon>
        <taxon>Insecta</taxon>
        <taxon>Pterygota</taxon>
        <taxon>Neoptera</taxon>
        <taxon>Paraneoptera</taxon>
        <taxon>Hemiptera</taxon>
        <taxon>Sternorrhyncha</taxon>
        <taxon>Psylloidea</taxon>
        <taxon>Psyllidae</taxon>
        <taxon>Psyllinae</taxon>
        <taxon>Cacopsylla</taxon>
    </lineage>
</organism>
<dbReference type="EMBL" id="HBUF01675723">
    <property type="protein sequence ID" value="CAG6791333.1"/>
    <property type="molecule type" value="Transcribed_RNA"/>
</dbReference>
<sequence>MYSSLFKITLLLNKMFRILYNPNKVTSKHLRETLSIWVNQSHSNISLNNNTKIFSLKTKIFSLKINNLINRMHFRLRINSLILRILHNLKTSNSMHPVQIYQ</sequence>
<evidence type="ECO:0000313" key="1">
    <source>
        <dbReference type="EMBL" id="CAG6791333.1"/>
    </source>
</evidence>
<dbReference type="AlphaFoldDB" id="A0A8D9BTH8"/>
<name>A0A8D9BTH8_9HEMI</name>
<accession>A0A8D9BTH8</accession>